<sequence>MVGIITLKVVIEAALGVKIVDEKGRQVDSKCWVLIVLKSSENDFFITEILYLGIMTR</sequence>
<evidence type="ECO:0000313" key="2">
    <source>
        <dbReference type="Proteomes" id="UP000000547"/>
    </source>
</evidence>
<dbReference type="EMBL" id="CP000083">
    <property type="protein sequence ID" value="AAZ27331.1"/>
    <property type="molecule type" value="Genomic_DNA"/>
</dbReference>
<proteinExistence type="predicted"/>
<evidence type="ECO:0000313" key="1">
    <source>
        <dbReference type="EMBL" id="AAZ27331.1"/>
    </source>
</evidence>
<protein>
    <submittedName>
        <fullName evidence="1">Uncharacterized protein</fullName>
    </submittedName>
</protein>
<organism evidence="1 2">
    <name type="scientific">Colwellia psychrerythraea (strain 34H / ATCC BAA-681)</name>
    <name type="common">Vibrio psychroerythus</name>
    <dbReference type="NCBI Taxonomy" id="167879"/>
    <lineage>
        <taxon>Bacteria</taxon>
        <taxon>Pseudomonadati</taxon>
        <taxon>Pseudomonadota</taxon>
        <taxon>Gammaproteobacteria</taxon>
        <taxon>Alteromonadales</taxon>
        <taxon>Colwelliaceae</taxon>
        <taxon>Colwellia</taxon>
    </lineage>
</organism>
<dbReference type="AlphaFoldDB" id="Q489I7"/>
<dbReference type="HOGENOM" id="CLU_2988849_0_0_6"/>
<gene>
    <name evidence="1" type="ordered locus">CPS_0519</name>
</gene>
<dbReference type="Proteomes" id="UP000000547">
    <property type="component" value="Chromosome"/>
</dbReference>
<reference evidence="1" key="1">
    <citation type="journal article" date="2005" name="Proc. Natl. Acad. Sci. U.S.A.">
        <title>The psychrophilic lifestyle as revealed by the genome sequence of Colwellia psychrerythraea 34H through genomic and proteomic analyses.</title>
        <authorList>
            <person name="Methe B.A."/>
            <person name="Nelson K.E."/>
            <person name="Deming J.W."/>
            <person name="Momen B."/>
            <person name="Melamud E."/>
            <person name="Zhang X."/>
            <person name="Moult J."/>
            <person name="Madupu R."/>
            <person name="Nelson W.C."/>
            <person name="Dodson R.J."/>
            <person name="Brinkac L.M."/>
            <person name="Daugherty S.C."/>
            <person name="Durkin A.S."/>
            <person name="DeBoy R.T."/>
            <person name="Kolonay J.F."/>
            <person name="Sullivan S.A."/>
            <person name="Zhou L."/>
            <person name="Davidsen T.M."/>
            <person name="Wu M."/>
            <person name="Huston A.L."/>
            <person name="Lewis M."/>
            <person name="Weaver B."/>
            <person name="Weidman J.F."/>
            <person name="Khouri H."/>
            <person name="Utterback T.R."/>
            <person name="Feldblyum T.V."/>
            <person name="Fraser C.M."/>
        </authorList>
    </citation>
    <scope>NUCLEOTIDE SEQUENCE [LARGE SCALE GENOMIC DNA]</scope>
    <source>
        <strain evidence="1">34H</strain>
    </source>
</reference>
<dbReference type="KEGG" id="cps:CPS_0519"/>
<accession>Q489I7</accession>
<name>Q489I7_COLP3</name>